<accession>A0A2P6S2M9</accession>
<feature type="domain" description="Protein kinase" evidence="7">
    <location>
        <begin position="1"/>
        <end position="75"/>
    </location>
</feature>
<evidence type="ECO:0000259" key="7">
    <source>
        <dbReference type="PROSITE" id="PS50011"/>
    </source>
</evidence>
<organism evidence="8 9">
    <name type="scientific">Rosa chinensis</name>
    <name type="common">China rose</name>
    <dbReference type="NCBI Taxonomy" id="74649"/>
    <lineage>
        <taxon>Eukaryota</taxon>
        <taxon>Viridiplantae</taxon>
        <taxon>Streptophyta</taxon>
        <taxon>Embryophyta</taxon>
        <taxon>Tracheophyta</taxon>
        <taxon>Spermatophyta</taxon>
        <taxon>Magnoliopsida</taxon>
        <taxon>eudicotyledons</taxon>
        <taxon>Gunneridae</taxon>
        <taxon>Pentapetalae</taxon>
        <taxon>rosids</taxon>
        <taxon>fabids</taxon>
        <taxon>Rosales</taxon>
        <taxon>Rosaceae</taxon>
        <taxon>Rosoideae</taxon>
        <taxon>Rosoideae incertae sedis</taxon>
        <taxon>Rosa</taxon>
    </lineage>
</organism>
<dbReference type="InterPro" id="IPR001245">
    <property type="entry name" value="Ser-Thr/Tyr_kinase_cat_dom"/>
</dbReference>
<dbReference type="Gene3D" id="3.30.200.20">
    <property type="entry name" value="Phosphorylase Kinase, domain 1"/>
    <property type="match status" value="1"/>
</dbReference>
<evidence type="ECO:0000256" key="3">
    <source>
        <dbReference type="ARBA" id="ARBA00022741"/>
    </source>
</evidence>
<proteinExistence type="predicted"/>
<dbReference type="OMA" id="YCADIQH"/>
<dbReference type="SUPFAM" id="SSF56112">
    <property type="entry name" value="Protein kinase-like (PK-like)"/>
    <property type="match status" value="1"/>
</dbReference>
<keyword evidence="5" id="KW-0067">ATP-binding</keyword>
<feature type="chain" id="PRO_5015124360" description="Protein kinase domain-containing protein" evidence="6">
    <location>
        <begin position="18"/>
        <end position="75"/>
    </location>
</feature>
<keyword evidence="1" id="KW-0723">Serine/threonine-protein kinase</keyword>
<reference evidence="8 9" key="1">
    <citation type="journal article" date="2018" name="Nat. Genet.">
        <title>The Rosa genome provides new insights in the design of modern roses.</title>
        <authorList>
            <person name="Bendahmane M."/>
        </authorList>
    </citation>
    <scope>NUCLEOTIDE SEQUENCE [LARGE SCALE GENOMIC DNA]</scope>
    <source>
        <strain evidence="9">cv. Old Blush</strain>
    </source>
</reference>
<comment type="caution">
    <text evidence="8">The sequence shown here is derived from an EMBL/GenBank/DDBJ whole genome shotgun (WGS) entry which is preliminary data.</text>
</comment>
<keyword evidence="3" id="KW-0547">Nucleotide-binding</keyword>
<dbReference type="Gramene" id="PRQ52928">
    <property type="protein sequence ID" value="PRQ52928"/>
    <property type="gene ID" value="RchiOBHm_Chr2g0160881"/>
</dbReference>
<protein>
    <recommendedName>
        <fullName evidence="7">Protein kinase domain-containing protein</fullName>
    </recommendedName>
</protein>
<dbReference type="Pfam" id="PF07714">
    <property type="entry name" value="PK_Tyr_Ser-Thr"/>
    <property type="match status" value="1"/>
</dbReference>
<evidence type="ECO:0000256" key="4">
    <source>
        <dbReference type="ARBA" id="ARBA00022777"/>
    </source>
</evidence>
<dbReference type="FunFam" id="3.30.200.20:FF:000924">
    <property type="entry name" value="Uncharacterized protein"/>
    <property type="match status" value="1"/>
</dbReference>
<keyword evidence="2 8" id="KW-0808">Transferase</keyword>
<dbReference type="InterPro" id="IPR000719">
    <property type="entry name" value="Prot_kinase_dom"/>
</dbReference>
<dbReference type="PANTHER" id="PTHR27002">
    <property type="entry name" value="RECEPTOR-LIKE SERINE/THREONINE-PROTEIN KINASE SD1-8"/>
    <property type="match status" value="1"/>
</dbReference>
<evidence type="ECO:0000313" key="8">
    <source>
        <dbReference type="EMBL" id="PRQ52928.1"/>
    </source>
</evidence>
<dbReference type="PANTHER" id="PTHR27002:SF841">
    <property type="entry name" value="RECEPTOR-LIKE SERINE_THREONINE-PROTEIN KINASE"/>
    <property type="match status" value="1"/>
</dbReference>
<dbReference type="InterPro" id="IPR011009">
    <property type="entry name" value="Kinase-like_dom_sf"/>
</dbReference>
<dbReference type="GO" id="GO:0004674">
    <property type="term" value="F:protein serine/threonine kinase activity"/>
    <property type="evidence" value="ECO:0007669"/>
    <property type="project" value="UniProtKB-KW"/>
</dbReference>
<evidence type="ECO:0000256" key="2">
    <source>
        <dbReference type="ARBA" id="ARBA00022679"/>
    </source>
</evidence>
<dbReference type="GO" id="GO:0005524">
    <property type="term" value="F:ATP binding"/>
    <property type="evidence" value="ECO:0007669"/>
    <property type="project" value="UniProtKB-KW"/>
</dbReference>
<dbReference type="AlphaFoldDB" id="A0A2P6S2M9"/>
<dbReference type="Proteomes" id="UP000238479">
    <property type="component" value="Chromosome 2"/>
</dbReference>
<evidence type="ECO:0000256" key="6">
    <source>
        <dbReference type="SAM" id="SignalP"/>
    </source>
</evidence>
<dbReference type="GO" id="GO:0005886">
    <property type="term" value="C:plasma membrane"/>
    <property type="evidence" value="ECO:0007669"/>
    <property type="project" value="TreeGrafter"/>
</dbReference>
<dbReference type="PROSITE" id="PS50011">
    <property type="entry name" value="PROTEIN_KINASE_DOM"/>
    <property type="match status" value="1"/>
</dbReference>
<evidence type="ECO:0000256" key="1">
    <source>
        <dbReference type="ARBA" id="ARBA00022527"/>
    </source>
</evidence>
<evidence type="ECO:0000256" key="5">
    <source>
        <dbReference type="ARBA" id="ARBA00022840"/>
    </source>
</evidence>
<name>A0A2P6S2M9_ROSCH</name>
<keyword evidence="6" id="KW-0732">Signal</keyword>
<dbReference type="EMBL" id="PDCK01000040">
    <property type="protein sequence ID" value="PRQ52928.1"/>
    <property type="molecule type" value="Genomic_DNA"/>
</dbReference>
<gene>
    <name evidence="8" type="ORF">RchiOBHm_Chr2g0160881</name>
</gene>
<sequence length="75" mass="8919">MAFYWVIFFLHLQGILPENQEVAIKRLSKLSRQGHQEFINEIKLIAKLQHTNLVRLLGCCVEEEEMILIYEFMPN</sequence>
<feature type="signal peptide" evidence="6">
    <location>
        <begin position="1"/>
        <end position="17"/>
    </location>
</feature>
<keyword evidence="9" id="KW-1185">Reference proteome</keyword>
<evidence type="ECO:0000313" key="9">
    <source>
        <dbReference type="Proteomes" id="UP000238479"/>
    </source>
</evidence>
<keyword evidence="4" id="KW-0418">Kinase</keyword>